<dbReference type="PANTHER" id="PTHR30441:SF4">
    <property type="entry name" value="PROTEIN ASMA"/>
    <property type="match status" value="1"/>
</dbReference>
<dbReference type="Pfam" id="PF05170">
    <property type="entry name" value="AsmA"/>
    <property type="match status" value="1"/>
</dbReference>
<keyword evidence="4" id="KW-1185">Reference proteome</keyword>
<protein>
    <recommendedName>
        <fullName evidence="2">AsmA domain-containing protein</fullName>
    </recommendedName>
</protein>
<evidence type="ECO:0000256" key="1">
    <source>
        <dbReference type="SAM" id="MobiDB-lite"/>
    </source>
</evidence>
<gene>
    <name evidence="3" type="ORF">BGC07_04465</name>
</gene>
<sequence>MGIEANDVTFSSPKGFDKPLTHIDSMKFKLNFFPLFEKKIEVDTLVLKGADIYLAQRANGKNNWTFSTLQHSKPDSAIPTTSTKTNAQATADTTNANTTNNSQDKKTKHVQAETVQNTHNKDTTLDLPLFNAKNIQVQESRLSFIAPNADYRLEHINLKLNNVTLKQAFPLALSFKLITPKYTLNQTLNSKILVKLPQGQVNQAELILSALNADSHLKRPKLPDISFTLQGQAELNLAKDQLSVGLKQAKLANANLTGALTVQQLNALLQGKALSIIGSLTTNNFNLSTFLKDLGIEINPKLPLENTQAALKFKPMNNSQSIKLTGQLNDSKLNGDINLTDLATPKLTASFNLDQSNLTPYIKAYATLPQDIALHTKDINLQADFNLPKNWQQQGIIPSLQGTLRANIQHTQLIGFDLVQMVGGAGDAFNRVDSKSALQHAFSKIKDTAKASEGASKQTNLSPTTLNMTIKQGRAQFNYKSRALPDNLLTGQGTLNLNQPQDYFTRVLLYRYNPKQGENSVIGVRFPIFRARHSNARSKRQRL</sequence>
<feature type="domain" description="AsmA" evidence="2">
    <location>
        <begin position="2"/>
        <end position="348"/>
    </location>
</feature>
<comment type="caution">
    <text evidence="3">The sequence shown here is derived from an EMBL/GenBank/DDBJ whole genome shotgun (WGS) entry which is preliminary data.</text>
</comment>
<name>A0ABX3A119_9GAMM</name>
<dbReference type="EMBL" id="MDTU01000001">
    <property type="protein sequence ID" value="ODN42324.1"/>
    <property type="molecule type" value="Genomic_DNA"/>
</dbReference>
<dbReference type="PANTHER" id="PTHR30441">
    <property type="entry name" value="DUF748 DOMAIN-CONTAINING PROTEIN"/>
    <property type="match status" value="1"/>
</dbReference>
<dbReference type="Proteomes" id="UP000094329">
    <property type="component" value="Unassembled WGS sequence"/>
</dbReference>
<evidence type="ECO:0000313" key="3">
    <source>
        <dbReference type="EMBL" id="ODN42324.1"/>
    </source>
</evidence>
<organism evidence="3 4">
    <name type="scientific">Piscirickettsia litoralis</name>
    <dbReference type="NCBI Taxonomy" id="1891921"/>
    <lineage>
        <taxon>Bacteria</taxon>
        <taxon>Pseudomonadati</taxon>
        <taxon>Pseudomonadota</taxon>
        <taxon>Gammaproteobacteria</taxon>
        <taxon>Thiotrichales</taxon>
        <taxon>Piscirickettsiaceae</taxon>
        <taxon>Piscirickettsia</taxon>
    </lineage>
</organism>
<dbReference type="InterPro" id="IPR007844">
    <property type="entry name" value="AsmA"/>
</dbReference>
<feature type="compositionally biased region" description="Low complexity" evidence="1">
    <location>
        <begin position="83"/>
        <end position="101"/>
    </location>
</feature>
<accession>A0ABX3A119</accession>
<evidence type="ECO:0000313" key="4">
    <source>
        <dbReference type="Proteomes" id="UP000094329"/>
    </source>
</evidence>
<proteinExistence type="predicted"/>
<dbReference type="InterPro" id="IPR052894">
    <property type="entry name" value="AsmA-related"/>
</dbReference>
<evidence type="ECO:0000259" key="2">
    <source>
        <dbReference type="Pfam" id="PF05170"/>
    </source>
</evidence>
<reference evidence="3 4" key="1">
    <citation type="submission" date="2016-08" db="EMBL/GenBank/DDBJ databases">
        <title>Draft genome sequence of Candidatus Piscirickettsia litoralis, from seawater.</title>
        <authorList>
            <person name="Wan X."/>
            <person name="Lee A.J."/>
            <person name="Hou S."/>
            <person name="Donachie S.P."/>
        </authorList>
    </citation>
    <scope>NUCLEOTIDE SEQUENCE [LARGE SCALE GENOMIC DNA]</scope>
    <source>
        <strain evidence="3 4">Y2</strain>
    </source>
</reference>
<feature type="region of interest" description="Disordered" evidence="1">
    <location>
        <begin position="70"/>
        <end position="107"/>
    </location>
</feature>